<dbReference type="InterPro" id="IPR058245">
    <property type="entry name" value="NreC/VraR/RcsB-like_REC"/>
</dbReference>
<keyword evidence="4" id="KW-0597">Phosphoprotein</keyword>
<evidence type="ECO:0000259" key="9">
    <source>
        <dbReference type="PROSITE" id="PS50112"/>
    </source>
</evidence>
<evidence type="ECO:0000256" key="4">
    <source>
        <dbReference type="PROSITE-ProRule" id="PRU00169"/>
    </source>
</evidence>
<dbReference type="PROSITE" id="PS50113">
    <property type="entry name" value="PAC"/>
    <property type="match status" value="1"/>
</dbReference>
<keyword evidence="2 11" id="KW-0418">Kinase</keyword>
<dbReference type="InterPro" id="IPR000014">
    <property type="entry name" value="PAS"/>
</dbReference>
<dbReference type="InterPro" id="IPR011006">
    <property type="entry name" value="CheY-like_superfamily"/>
</dbReference>
<dbReference type="Gene3D" id="3.30.565.10">
    <property type="entry name" value="Histidine kinase-like ATPase, C-terminal domain"/>
    <property type="match status" value="1"/>
</dbReference>
<dbReference type="OrthoDB" id="5421017at2"/>
<dbReference type="InterPro" id="IPR000700">
    <property type="entry name" value="PAS-assoc_C"/>
</dbReference>
<dbReference type="RefSeq" id="WP_006964576.1">
    <property type="nucleotide sequence ID" value="NZ_APJX01000002.1"/>
</dbReference>
<gene>
    <name evidence="11" type="ORF">Dpo_2c00300</name>
</gene>
<dbReference type="Gene3D" id="3.30.450.20">
    <property type="entry name" value="PAS domain"/>
    <property type="match status" value="2"/>
</dbReference>
<feature type="domain" description="PAC" evidence="10">
    <location>
        <begin position="257"/>
        <end position="310"/>
    </location>
</feature>
<dbReference type="NCBIfam" id="TIGR00229">
    <property type="entry name" value="sensory_box"/>
    <property type="match status" value="1"/>
</dbReference>
<dbReference type="SMART" id="SM00387">
    <property type="entry name" value="HATPase_c"/>
    <property type="match status" value="1"/>
</dbReference>
<dbReference type="InterPro" id="IPR001789">
    <property type="entry name" value="Sig_transdc_resp-reg_receiver"/>
</dbReference>
<dbReference type="InterPro" id="IPR005467">
    <property type="entry name" value="His_kinase_dom"/>
</dbReference>
<evidence type="ECO:0000259" key="10">
    <source>
        <dbReference type="PROSITE" id="PS50113"/>
    </source>
</evidence>
<evidence type="ECO:0000256" key="3">
    <source>
        <dbReference type="ARBA" id="ARBA00023012"/>
    </source>
</evidence>
<name>S0G6G3_9BACT</name>
<evidence type="ECO:0000259" key="8">
    <source>
        <dbReference type="PROSITE" id="PS50110"/>
    </source>
</evidence>
<dbReference type="CDD" id="cd16917">
    <property type="entry name" value="HATPase_UhpB-NarQ-NarX-like"/>
    <property type="match status" value="1"/>
</dbReference>
<dbReference type="Pfam" id="PF02518">
    <property type="entry name" value="HATPase_c"/>
    <property type="match status" value="1"/>
</dbReference>
<evidence type="ECO:0000259" key="7">
    <source>
        <dbReference type="PROSITE" id="PS50109"/>
    </source>
</evidence>
<dbReference type="Proteomes" id="UP000014216">
    <property type="component" value="Unassembled WGS sequence"/>
</dbReference>
<dbReference type="GO" id="GO:0016301">
    <property type="term" value="F:kinase activity"/>
    <property type="evidence" value="ECO:0007669"/>
    <property type="project" value="UniProtKB-KW"/>
</dbReference>
<dbReference type="PROSITE" id="PS50110">
    <property type="entry name" value="RESPONSE_REGULATORY"/>
    <property type="match status" value="1"/>
</dbReference>
<feature type="region of interest" description="Disordered" evidence="6">
    <location>
        <begin position="538"/>
        <end position="576"/>
    </location>
</feature>
<dbReference type="GO" id="GO:0000160">
    <property type="term" value="P:phosphorelay signal transduction system"/>
    <property type="evidence" value="ECO:0007669"/>
    <property type="project" value="UniProtKB-KW"/>
</dbReference>
<feature type="compositionally biased region" description="Basic and acidic residues" evidence="6">
    <location>
        <begin position="564"/>
        <end position="576"/>
    </location>
</feature>
<evidence type="ECO:0000256" key="2">
    <source>
        <dbReference type="ARBA" id="ARBA00022777"/>
    </source>
</evidence>
<dbReference type="PROSITE" id="PS50109">
    <property type="entry name" value="HIS_KIN"/>
    <property type="match status" value="1"/>
</dbReference>
<dbReference type="InterPro" id="IPR036890">
    <property type="entry name" value="HATPase_C_sf"/>
</dbReference>
<dbReference type="Pfam" id="PF00072">
    <property type="entry name" value="Response_reg"/>
    <property type="match status" value="1"/>
</dbReference>
<evidence type="ECO:0000256" key="6">
    <source>
        <dbReference type="SAM" id="MobiDB-lite"/>
    </source>
</evidence>
<accession>S0G6G3</accession>
<keyword evidence="12" id="KW-1185">Reference proteome</keyword>
<dbReference type="PROSITE" id="PS50112">
    <property type="entry name" value="PAS"/>
    <property type="match status" value="1"/>
</dbReference>
<keyword evidence="1" id="KW-0808">Transferase</keyword>
<evidence type="ECO:0000256" key="5">
    <source>
        <dbReference type="SAM" id="Coils"/>
    </source>
</evidence>
<protein>
    <submittedName>
        <fullName evidence="11">Putative hybrid histidine kinase</fullName>
    </submittedName>
</protein>
<feature type="coiled-coil region" evidence="5">
    <location>
        <begin position="312"/>
        <end position="346"/>
    </location>
</feature>
<dbReference type="InterPro" id="IPR003594">
    <property type="entry name" value="HATPase_dom"/>
</dbReference>
<dbReference type="InterPro" id="IPR035965">
    <property type="entry name" value="PAS-like_dom_sf"/>
</dbReference>
<sequence>MKPEKPTYQDLENQLAQTQKVLAALEQDQIDAIFGDDRYMQLLNLKQTIDMLCRNERNFHALADANLIGIGFGDSNGNVTYINDEMLRMTGYSRADAIAGRINWETCLTPENCTEAGTWSERLLNQEVVSVQEWEFLRPDGGRTPVLGAASRISSPDGHLVIIALDRTQIRQAETRSWKSDQRLRMAADSLNIGIFEWNLTKNTACWENDHMYQIFGRSRKQPPLRYSDFLEQAVDFQDKEAFDHAFSKARHPGNVFAFACRIHRPDSSNLSWIEISGKFYQNDADPSLCMIGIAQDISEQKAYEQTIEKINDQLEQRVRDRTAKIQQQTERMRVLANKLGQAEQKERNRLAAVLHDHIQPLVVGARMHLWDIHRKNHIDDAHKTAHKIESILEETLAELRSLTVDLSPSAILNDGLAGGVNWLVTYMKKKFNFTLTPRVEEPIDPISENICFLLFQCLKELLFNVVKHSGEDQATVSIERTQDQNIRIIVWDNGNGFEPDTFEETQNNTASLGLFSIEERLKDIGGRMKIASAPGQGTTVTLTAPAGETDETTTPPGHRHQRRADDKPAVPERNPKDSIGILIVDDHKLLREGLTGLLQMEPDFEILGEAADADTAVVLAEKLTPDVVIMDVNLGEKTGMEATEKILSKNPHIKVIALSMHSDKRVINAMYRAGASVFLNKTVPSDTLIANVRRCISDG</sequence>
<dbReference type="SUPFAM" id="SSF52172">
    <property type="entry name" value="CheY-like"/>
    <property type="match status" value="1"/>
</dbReference>
<keyword evidence="3" id="KW-0902">Two-component regulatory system</keyword>
<dbReference type="Gene3D" id="3.40.50.2300">
    <property type="match status" value="1"/>
</dbReference>
<dbReference type="InterPro" id="IPR050482">
    <property type="entry name" value="Sensor_HK_TwoCompSys"/>
</dbReference>
<proteinExistence type="predicted"/>
<dbReference type="Pfam" id="PF13426">
    <property type="entry name" value="PAS_9"/>
    <property type="match status" value="1"/>
</dbReference>
<dbReference type="SMART" id="SM00448">
    <property type="entry name" value="REC"/>
    <property type="match status" value="1"/>
</dbReference>
<dbReference type="PANTHER" id="PTHR24421">
    <property type="entry name" value="NITRATE/NITRITE SENSOR PROTEIN NARX-RELATED"/>
    <property type="match status" value="1"/>
</dbReference>
<dbReference type="EMBL" id="APJX01000002">
    <property type="protein sequence ID" value="EMS80342.1"/>
    <property type="molecule type" value="Genomic_DNA"/>
</dbReference>
<dbReference type="PANTHER" id="PTHR24421:SF58">
    <property type="entry name" value="SIGNAL TRANSDUCTION HISTIDINE-PROTEIN KINASE_PHOSPHATASE UHPB"/>
    <property type="match status" value="1"/>
</dbReference>
<feature type="domain" description="PAS" evidence="9">
    <location>
        <begin position="55"/>
        <end position="98"/>
    </location>
</feature>
<feature type="modified residue" description="4-aspartylphosphate" evidence="4">
    <location>
        <position position="632"/>
    </location>
</feature>
<dbReference type="CDD" id="cd17535">
    <property type="entry name" value="REC_NarL-like"/>
    <property type="match status" value="1"/>
</dbReference>
<dbReference type="SUPFAM" id="SSF55785">
    <property type="entry name" value="PYP-like sensor domain (PAS domain)"/>
    <property type="match status" value="2"/>
</dbReference>
<dbReference type="SMART" id="SM00091">
    <property type="entry name" value="PAS"/>
    <property type="match status" value="2"/>
</dbReference>
<evidence type="ECO:0000313" key="12">
    <source>
        <dbReference type="Proteomes" id="UP000014216"/>
    </source>
</evidence>
<comment type="caution">
    <text evidence="11">The sequence shown here is derived from an EMBL/GenBank/DDBJ whole genome shotgun (WGS) entry which is preliminary data.</text>
</comment>
<feature type="domain" description="Histidine kinase" evidence="7">
    <location>
        <begin position="455"/>
        <end position="549"/>
    </location>
</feature>
<dbReference type="SUPFAM" id="SSF55874">
    <property type="entry name" value="ATPase domain of HSP90 chaperone/DNA topoisomerase II/histidine kinase"/>
    <property type="match status" value="1"/>
</dbReference>
<keyword evidence="5" id="KW-0175">Coiled coil</keyword>
<evidence type="ECO:0000256" key="1">
    <source>
        <dbReference type="ARBA" id="ARBA00022679"/>
    </source>
</evidence>
<organism evidence="11 12">
    <name type="scientific">Desulfotignum phosphitoxidans DSM 13687</name>
    <dbReference type="NCBI Taxonomy" id="1286635"/>
    <lineage>
        <taxon>Bacteria</taxon>
        <taxon>Pseudomonadati</taxon>
        <taxon>Thermodesulfobacteriota</taxon>
        <taxon>Desulfobacteria</taxon>
        <taxon>Desulfobacterales</taxon>
        <taxon>Desulfobacteraceae</taxon>
        <taxon>Desulfotignum</taxon>
    </lineage>
</organism>
<dbReference type="AlphaFoldDB" id="S0G6G3"/>
<feature type="domain" description="Response regulatory" evidence="8">
    <location>
        <begin position="581"/>
        <end position="697"/>
    </location>
</feature>
<evidence type="ECO:0000313" key="11">
    <source>
        <dbReference type="EMBL" id="EMS80342.1"/>
    </source>
</evidence>
<reference evidence="11 12" key="1">
    <citation type="journal article" date="2013" name="Genome Announc.">
        <title>Draft Genome Sequence of Desulfotignum phosphitoxidans DSM 13687 Strain FiPS-3.</title>
        <authorList>
            <person name="Poehlein A."/>
            <person name="Daniel R."/>
            <person name="Simeonova D.D."/>
        </authorList>
    </citation>
    <scope>NUCLEOTIDE SEQUENCE [LARGE SCALE GENOMIC DNA]</scope>
    <source>
        <strain evidence="11 12">DSM 13687</strain>
    </source>
</reference>
<dbReference type="CDD" id="cd00130">
    <property type="entry name" value="PAS"/>
    <property type="match status" value="1"/>
</dbReference>